<name>A0A0F9HZY3_9ZZZZ</name>
<sequence length="329" mass="37393">MPIGIPNIKRFQNIPSSFESRWTGNVQYHQAKKAGPHYDLRLSPPGSSDAFSWAVRNFPGPGQKTLAVEQPTHEASYMGFEGEIETGYGAGKITSIFLDKIDVLESSSDKILFNMYRGQTVSRYMLKKTSDKNWLLYNYTGQTGEDVPDYKPSYKSIKVNALRIGKGDEVWAPKIDGAHNTVVIRPDKRLDVYSYRLSKKTGEQIDHTYKTDLYKIRGPRQLGNTIVRTELYIPGQDSATIGGVLNAGTWRSREKQKTVGKLKSMIMDLVKFKGRNVEKSPYREKLKMLEEISEQIPELDMPPLAKTRQEKLKLKSDIFSGRYPLTREG</sequence>
<feature type="non-terminal residue" evidence="2">
    <location>
        <position position="329"/>
    </location>
</feature>
<dbReference type="AlphaFoldDB" id="A0A0F9HZY3"/>
<gene>
    <name evidence="2" type="ORF">LCGC14_1639780</name>
</gene>
<feature type="domain" description="DNA ligase D 3'-phosphoesterase" evidence="1">
    <location>
        <begin position="27"/>
        <end position="94"/>
    </location>
</feature>
<dbReference type="InterPro" id="IPR014144">
    <property type="entry name" value="LigD_PE_domain"/>
</dbReference>
<protein>
    <recommendedName>
        <fullName evidence="1">DNA ligase D 3'-phosphoesterase domain-containing protein</fullName>
    </recommendedName>
</protein>
<accession>A0A0F9HZY3</accession>
<organism evidence="2">
    <name type="scientific">marine sediment metagenome</name>
    <dbReference type="NCBI Taxonomy" id="412755"/>
    <lineage>
        <taxon>unclassified sequences</taxon>
        <taxon>metagenomes</taxon>
        <taxon>ecological metagenomes</taxon>
    </lineage>
</organism>
<dbReference type="Pfam" id="PF13298">
    <property type="entry name" value="LigD_N"/>
    <property type="match status" value="1"/>
</dbReference>
<dbReference type="Gene3D" id="3.30.470.30">
    <property type="entry name" value="DNA ligase/mRNA capping enzyme"/>
    <property type="match status" value="1"/>
</dbReference>
<reference evidence="2" key="1">
    <citation type="journal article" date="2015" name="Nature">
        <title>Complex archaea that bridge the gap between prokaryotes and eukaryotes.</title>
        <authorList>
            <person name="Spang A."/>
            <person name="Saw J.H."/>
            <person name="Jorgensen S.L."/>
            <person name="Zaremba-Niedzwiedzka K."/>
            <person name="Martijn J."/>
            <person name="Lind A.E."/>
            <person name="van Eijk R."/>
            <person name="Schleper C."/>
            <person name="Guy L."/>
            <person name="Ettema T.J."/>
        </authorList>
    </citation>
    <scope>NUCLEOTIDE SEQUENCE</scope>
</reference>
<evidence type="ECO:0000259" key="1">
    <source>
        <dbReference type="Pfam" id="PF13298"/>
    </source>
</evidence>
<proteinExistence type="predicted"/>
<dbReference type="SUPFAM" id="SSF56091">
    <property type="entry name" value="DNA ligase/mRNA capping enzyme, catalytic domain"/>
    <property type="match status" value="1"/>
</dbReference>
<comment type="caution">
    <text evidence="2">The sequence shown here is derived from an EMBL/GenBank/DDBJ whole genome shotgun (WGS) entry which is preliminary data.</text>
</comment>
<dbReference type="EMBL" id="LAZR01013648">
    <property type="protein sequence ID" value="KKM21011.1"/>
    <property type="molecule type" value="Genomic_DNA"/>
</dbReference>
<evidence type="ECO:0000313" key="2">
    <source>
        <dbReference type="EMBL" id="KKM21011.1"/>
    </source>
</evidence>